<evidence type="ECO:0000313" key="2">
    <source>
        <dbReference type="Proteomes" id="UP001153954"/>
    </source>
</evidence>
<proteinExistence type="predicted"/>
<reference evidence="1" key="1">
    <citation type="submission" date="2022-03" db="EMBL/GenBank/DDBJ databases">
        <authorList>
            <person name="Tunstrom K."/>
        </authorList>
    </citation>
    <scope>NUCLEOTIDE SEQUENCE</scope>
</reference>
<keyword evidence="2" id="KW-1185">Reference proteome</keyword>
<protein>
    <recommendedName>
        <fullName evidence="3">MHC class II antigen</fullName>
    </recommendedName>
</protein>
<dbReference type="EMBL" id="CAKOGL010000008">
    <property type="protein sequence ID" value="CAH2089894.1"/>
    <property type="molecule type" value="Genomic_DNA"/>
</dbReference>
<evidence type="ECO:0008006" key="3">
    <source>
        <dbReference type="Google" id="ProtNLM"/>
    </source>
</evidence>
<name>A0AAU9TT73_EUPED</name>
<evidence type="ECO:0000313" key="1">
    <source>
        <dbReference type="EMBL" id="CAH2089894.1"/>
    </source>
</evidence>
<comment type="caution">
    <text evidence="1">The sequence shown here is derived from an EMBL/GenBank/DDBJ whole genome shotgun (WGS) entry which is preliminary data.</text>
</comment>
<dbReference type="Proteomes" id="UP001153954">
    <property type="component" value="Unassembled WGS sequence"/>
</dbReference>
<gene>
    <name evidence="1" type="ORF">EEDITHA_LOCUS5902</name>
</gene>
<organism evidence="1 2">
    <name type="scientific">Euphydryas editha</name>
    <name type="common">Edith's checkerspot</name>
    <dbReference type="NCBI Taxonomy" id="104508"/>
    <lineage>
        <taxon>Eukaryota</taxon>
        <taxon>Metazoa</taxon>
        <taxon>Ecdysozoa</taxon>
        <taxon>Arthropoda</taxon>
        <taxon>Hexapoda</taxon>
        <taxon>Insecta</taxon>
        <taxon>Pterygota</taxon>
        <taxon>Neoptera</taxon>
        <taxon>Endopterygota</taxon>
        <taxon>Lepidoptera</taxon>
        <taxon>Glossata</taxon>
        <taxon>Ditrysia</taxon>
        <taxon>Papilionoidea</taxon>
        <taxon>Nymphalidae</taxon>
        <taxon>Nymphalinae</taxon>
        <taxon>Euphydryas</taxon>
    </lineage>
</organism>
<accession>A0AAU9TT73</accession>
<dbReference type="AlphaFoldDB" id="A0AAU9TT73"/>
<sequence>MVGHSFLPPDLIFTNIEKETKKKFIICNPQMYVNLFKEHATVYHLGDDDVEVRDWRTEVTTTLKPPGSWHFRFNPSKRFMLSPAQHTTTEQHEYIQCVALEEKENFI</sequence>